<evidence type="ECO:0000313" key="3">
    <source>
        <dbReference type="EMBL" id="KGQ30490.1"/>
    </source>
</evidence>
<feature type="domain" description="Flavodoxin-like fold" evidence="2">
    <location>
        <begin position="3"/>
        <end position="173"/>
    </location>
</feature>
<dbReference type="Proteomes" id="UP000030526">
    <property type="component" value="Unassembled WGS sequence"/>
</dbReference>
<dbReference type="PANTHER" id="PTHR47307:SF1">
    <property type="entry name" value="GLUTATHIONE-REGULATED POTASSIUM-EFFLUX SYSTEM ANCILLARY PROTEIN KEFG"/>
    <property type="match status" value="1"/>
</dbReference>
<keyword evidence="1" id="KW-0560">Oxidoreductase</keyword>
<comment type="caution">
    <text evidence="3">The sequence shown here is derived from an EMBL/GenBank/DDBJ whole genome shotgun (WGS) entry which is preliminary data.</text>
</comment>
<reference evidence="3 4" key="1">
    <citation type="submission" date="2014-08" db="EMBL/GenBank/DDBJ databases">
        <title>Chaperone-usher fimbriae in a diverse selection of Gallibacterium genomes.</title>
        <authorList>
            <person name="Kudirkiene E."/>
            <person name="Bager R.J."/>
            <person name="Johnson T.J."/>
            <person name="Bojesen A.M."/>
        </authorList>
    </citation>
    <scope>NUCLEOTIDE SEQUENCE [LARGE SCALE GENOMIC DNA]</scope>
    <source>
        <strain evidence="3 4">20558/3kl.</strain>
    </source>
</reference>
<dbReference type="GO" id="GO:0010181">
    <property type="term" value="F:FMN binding"/>
    <property type="evidence" value="ECO:0007669"/>
    <property type="project" value="TreeGrafter"/>
</dbReference>
<dbReference type="InterPro" id="IPR003680">
    <property type="entry name" value="Flavodoxin_fold"/>
</dbReference>
<dbReference type="Pfam" id="PF02525">
    <property type="entry name" value="Flavodoxin_2"/>
    <property type="match status" value="1"/>
</dbReference>
<name>A0A0A2XIK5_9PAST</name>
<evidence type="ECO:0000259" key="2">
    <source>
        <dbReference type="Pfam" id="PF02525"/>
    </source>
</evidence>
<evidence type="ECO:0000256" key="1">
    <source>
        <dbReference type="ARBA" id="ARBA00023002"/>
    </source>
</evidence>
<gene>
    <name evidence="3" type="ORF">JP32_08680</name>
</gene>
<dbReference type="RefSeq" id="WP_039084387.1">
    <property type="nucleotide sequence ID" value="NZ_JPXS01000045.1"/>
</dbReference>
<dbReference type="Gene3D" id="3.40.50.360">
    <property type="match status" value="1"/>
</dbReference>
<accession>A0A0A2XIK5</accession>
<protein>
    <submittedName>
        <fullName evidence="3">NAD(P)H dehydrogenase</fullName>
    </submittedName>
</protein>
<dbReference type="InterPro" id="IPR029039">
    <property type="entry name" value="Flavoprotein-like_sf"/>
</dbReference>
<dbReference type="SUPFAM" id="SSF52218">
    <property type="entry name" value="Flavoproteins"/>
    <property type="match status" value="1"/>
</dbReference>
<proteinExistence type="predicted"/>
<dbReference type="EMBL" id="JPXS01000045">
    <property type="protein sequence ID" value="KGQ30490.1"/>
    <property type="molecule type" value="Genomic_DNA"/>
</dbReference>
<dbReference type="AlphaFoldDB" id="A0A0A2XIK5"/>
<sequence>MNSVLIISGHPDLAHSVANREILAQLEKALPQAEIVRLDLLYPNYQIDVAAEQNRLLNADTIVLQFPFYWYSYPALLKKWVDDVFVYGFAHGSTGGKLAGKKLLISFTTGAAAEQYQPDGAMHHRVEQFLPAFQQLANLCQMQWLPPVYSNGMMTIPNVSTAEQLAAVREKALDHATRLVKTIQD</sequence>
<dbReference type="PANTHER" id="PTHR47307">
    <property type="entry name" value="GLUTATHIONE-REGULATED POTASSIUM-EFFLUX SYSTEM ANCILLARY PROTEIN KEFG"/>
    <property type="match status" value="1"/>
</dbReference>
<dbReference type="InterPro" id="IPR046980">
    <property type="entry name" value="KefG/KefF"/>
</dbReference>
<dbReference type="GO" id="GO:0009055">
    <property type="term" value="F:electron transfer activity"/>
    <property type="evidence" value="ECO:0007669"/>
    <property type="project" value="TreeGrafter"/>
</dbReference>
<dbReference type="GO" id="GO:0003955">
    <property type="term" value="F:NAD(P)H dehydrogenase (quinone) activity"/>
    <property type="evidence" value="ECO:0007669"/>
    <property type="project" value="TreeGrafter"/>
</dbReference>
<evidence type="ECO:0000313" key="4">
    <source>
        <dbReference type="Proteomes" id="UP000030526"/>
    </source>
</evidence>
<organism evidence="3 4">
    <name type="scientific">Gallibacterium anatis</name>
    <dbReference type="NCBI Taxonomy" id="750"/>
    <lineage>
        <taxon>Bacteria</taxon>
        <taxon>Pseudomonadati</taxon>
        <taxon>Pseudomonadota</taxon>
        <taxon>Gammaproteobacteria</taxon>
        <taxon>Pasteurellales</taxon>
        <taxon>Pasteurellaceae</taxon>
        <taxon>Gallibacterium</taxon>
    </lineage>
</organism>